<sequence>MGSFRRFDETQTTDPIEYDKTLSRQVAFEGQPYMMKCAVRGNAAPRLLWSVDGQIPDKEKYRITWEGLQILNVSETDADKHFTCRAFSSHTSVSESEMMNITLRIRMEPRSRQIGNLGMKSYGVIGEWANLTCAVRAEPAVTFEWFHQGQPIQNASDIRITNEENQSTLRVLLDDDNEEKLGYYMCRAINELGHLVQTIILLKVEKPPPPILNVLSVSPDEVQISAKTSYSRMGKRFPPLGYTIQYIPHCRTATGNSENDWIPVNGHSRPLENHDGFVLTKLSHGTAYCIRAAVLNVATVGFFSPPLKVVTRLANAEKVKDQTAGNSRILPSAFSIVMMAMITGFPVTQIVTYR</sequence>
<dbReference type="InterPro" id="IPR003961">
    <property type="entry name" value="FN3_dom"/>
</dbReference>
<comment type="caution">
    <text evidence="4">The sequence shown here is derived from an EMBL/GenBank/DDBJ whole genome shotgun (WGS) entry which is preliminary data.</text>
</comment>
<dbReference type="PANTHER" id="PTHR13817:SF73">
    <property type="entry name" value="FIBRONECTIN TYPE-III DOMAIN-CONTAINING PROTEIN"/>
    <property type="match status" value="1"/>
</dbReference>
<dbReference type="SUPFAM" id="SSF49265">
    <property type="entry name" value="Fibronectin type III"/>
    <property type="match status" value="1"/>
</dbReference>
<evidence type="ECO:0000313" key="5">
    <source>
        <dbReference type="Proteomes" id="UP001642540"/>
    </source>
</evidence>
<dbReference type="Pfam" id="PF07679">
    <property type="entry name" value="I-set"/>
    <property type="match status" value="2"/>
</dbReference>
<dbReference type="Proteomes" id="UP001642540">
    <property type="component" value="Unassembled WGS sequence"/>
</dbReference>
<dbReference type="InterPro" id="IPR036116">
    <property type="entry name" value="FN3_sf"/>
</dbReference>
<dbReference type="Gene3D" id="2.60.40.10">
    <property type="entry name" value="Immunoglobulins"/>
    <property type="match status" value="3"/>
</dbReference>
<dbReference type="InterPro" id="IPR036179">
    <property type="entry name" value="Ig-like_dom_sf"/>
</dbReference>
<gene>
    <name evidence="4" type="ORF">ODALV1_LOCUS15090</name>
</gene>
<dbReference type="EMBL" id="CAXLJM020000046">
    <property type="protein sequence ID" value="CAL8111495.1"/>
    <property type="molecule type" value="Genomic_DNA"/>
</dbReference>
<dbReference type="InterPro" id="IPR003598">
    <property type="entry name" value="Ig_sub2"/>
</dbReference>
<dbReference type="InterPro" id="IPR007110">
    <property type="entry name" value="Ig-like_dom"/>
</dbReference>
<evidence type="ECO:0000256" key="1">
    <source>
        <dbReference type="ARBA" id="ARBA00022737"/>
    </source>
</evidence>
<reference evidence="4 5" key="1">
    <citation type="submission" date="2024-08" db="EMBL/GenBank/DDBJ databases">
        <authorList>
            <person name="Cucini C."/>
            <person name="Frati F."/>
        </authorList>
    </citation>
    <scope>NUCLEOTIDE SEQUENCE [LARGE SCALE GENOMIC DNA]</scope>
</reference>
<evidence type="ECO:0000259" key="2">
    <source>
        <dbReference type="PROSITE" id="PS50835"/>
    </source>
</evidence>
<organism evidence="4 5">
    <name type="scientific">Orchesella dallaii</name>
    <dbReference type="NCBI Taxonomy" id="48710"/>
    <lineage>
        <taxon>Eukaryota</taxon>
        <taxon>Metazoa</taxon>
        <taxon>Ecdysozoa</taxon>
        <taxon>Arthropoda</taxon>
        <taxon>Hexapoda</taxon>
        <taxon>Collembola</taxon>
        <taxon>Entomobryomorpha</taxon>
        <taxon>Entomobryoidea</taxon>
        <taxon>Orchesellidae</taxon>
        <taxon>Orchesellinae</taxon>
        <taxon>Orchesella</taxon>
    </lineage>
</organism>
<proteinExistence type="predicted"/>
<accession>A0ABP1QTD6</accession>
<feature type="domain" description="Fibronectin type-III" evidence="3">
    <location>
        <begin position="208"/>
        <end position="314"/>
    </location>
</feature>
<feature type="domain" description="Ig-like" evidence="2">
    <location>
        <begin position="109"/>
        <end position="190"/>
    </location>
</feature>
<dbReference type="PROSITE" id="PS50835">
    <property type="entry name" value="IG_LIKE"/>
    <property type="match status" value="2"/>
</dbReference>
<feature type="domain" description="Ig-like" evidence="2">
    <location>
        <begin position="15"/>
        <end position="100"/>
    </location>
</feature>
<evidence type="ECO:0000259" key="3">
    <source>
        <dbReference type="PROSITE" id="PS50853"/>
    </source>
</evidence>
<dbReference type="SMART" id="SM00409">
    <property type="entry name" value="IG"/>
    <property type="match status" value="2"/>
</dbReference>
<dbReference type="InterPro" id="IPR003599">
    <property type="entry name" value="Ig_sub"/>
</dbReference>
<dbReference type="SUPFAM" id="SSF48726">
    <property type="entry name" value="Immunoglobulin"/>
    <property type="match status" value="2"/>
</dbReference>
<dbReference type="CDD" id="cd00096">
    <property type="entry name" value="Ig"/>
    <property type="match status" value="1"/>
</dbReference>
<name>A0ABP1QTD6_9HEXA</name>
<dbReference type="InterPro" id="IPR013783">
    <property type="entry name" value="Ig-like_fold"/>
</dbReference>
<keyword evidence="5" id="KW-1185">Reference proteome</keyword>
<keyword evidence="1" id="KW-0677">Repeat</keyword>
<evidence type="ECO:0000313" key="4">
    <source>
        <dbReference type="EMBL" id="CAL8111495.1"/>
    </source>
</evidence>
<dbReference type="CDD" id="cd00063">
    <property type="entry name" value="FN3"/>
    <property type="match status" value="1"/>
</dbReference>
<dbReference type="InterPro" id="IPR013098">
    <property type="entry name" value="Ig_I-set"/>
</dbReference>
<dbReference type="PROSITE" id="PS50853">
    <property type="entry name" value="FN3"/>
    <property type="match status" value="1"/>
</dbReference>
<dbReference type="PANTHER" id="PTHR13817">
    <property type="entry name" value="TITIN"/>
    <property type="match status" value="1"/>
</dbReference>
<dbReference type="SMART" id="SM00408">
    <property type="entry name" value="IGc2"/>
    <property type="match status" value="2"/>
</dbReference>
<dbReference type="InterPro" id="IPR050964">
    <property type="entry name" value="Striated_Muscle_Regulatory"/>
</dbReference>
<protein>
    <submittedName>
        <fullName evidence="4">Uncharacterized protein</fullName>
    </submittedName>
</protein>